<accession>A0AAD0KPP5</accession>
<organism evidence="1 2">
    <name type="scientific">Mycobacterium leprae</name>
    <dbReference type="NCBI Taxonomy" id="1769"/>
    <lineage>
        <taxon>Bacteria</taxon>
        <taxon>Bacillati</taxon>
        <taxon>Actinomycetota</taxon>
        <taxon>Actinomycetes</taxon>
        <taxon>Mycobacteriales</taxon>
        <taxon>Mycobacteriaceae</taxon>
        <taxon>Mycobacterium</taxon>
    </lineage>
</organism>
<protein>
    <submittedName>
        <fullName evidence="1">Uncharacterized protein</fullName>
    </submittedName>
</protein>
<dbReference type="EMBL" id="CP029543">
    <property type="protein sequence ID" value="AWV47102.1"/>
    <property type="molecule type" value="Genomic_DNA"/>
</dbReference>
<dbReference type="Proteomes" id="UP000249682">
    <property type="component" value="Chromosome"/>
</dbReference>
<dbReference type="RefSeq" id="WP_049769609.1">
    <property type="nucleotide sequence ID" value="NZ_CP029543.1"/>
</dbReference>
<gene>
    <name evidence="1" type="ORF">DIJ64_00535</name>
</gene>
<name>A0AAD0KPP5_MYCLR</name>
<evidence type="ECO:0000313" key="2">
    <source>
        <dbReference type="Proteomes" id="UP000249682"/>
    </source>
</evidence>
<evidence type="ECO:0000313" key="1">
    <source>
        <dbReference type="EMBL" id="AWV47102.1"/>
    </source>
</evidence>
<proteinExistence type="predicted"/>
<sequence>MLRAFRDVYATVSGGPDFKVKARPIGRDRWGNSSMRKPSGDASPVYGDGLGCTKGELANTAWSDITWVDLGKACRALVESLCHALEAADYSIHRGECGQTNRCHRPDYPDNAIPNNIRQRIAVAITELKVWAVLGSSRR</sequence>
<dbReference type="AlphaFoldDB" id="A0AAD0KPP5"/>
<reference evidence="1 2" key="1">
    <citation type="submission" date="2018-05" db="EMBL/GenBank/DDBJ databases">
        <title>Evolution of small genomes with special reference to Mycobacterium leprae.</title>
        <authorList>
            <person name="Mohanty P.S."/>
            <person name="Bansal A.K."/>
            <person name="Gupta U.D."/>
            <person name="Naaz F."/>
            <person name="Dwivedi V.D."/>
            <person name="Singh H."/>
            <person name="Gupta G."/>
            <person name="Sharma S."/>
            <person name="Arora M."/>
        </authorList>
    </citation>
    <scope>NUCLEOTIDE SEQUENCE [LARGE SCALE GENOMIC DNA]</scope>
    <source>
        <strain evidence="1 2">MRHRU-235-G</strain>
    </source>
</reference>